<name>A0A0A9G373_ARUDO</name>
<evidence type="ECO:0000313" key="1">
    <source>
        <dbReference type="EMBL" id="JAE17929.1"/>
    </source>
</evidence>
<reference evidence="1" key="2">
    <citation type="journal article" date="2015" name="Data Brief">
        <title>Shoot transcriptome of the giant reed, Arundo donax.</title>
        <authorList>
            <person name="Barrero R.A."/>
            <person name="Guerrero F.D."/>
            <person name="Moolhuijzen P."/>
            <person name="Goolsby J.A."/>
            <person name="Tidwell J."/>
            <person name="Bellgard S.E."/>
            <person name="Bellgard M.I."/>
        </authorList>
    </citation>
    <scope>NUCLEOTIDE SEQUENCE</scope>
    <source>
        <tissue evidence="1">Shoot tissue taken approximately 20 cm above the soil surface</tissue>
    </source>
</reference>
<reference evidence="1" key="1">
    <citation type="submission" date="2014-09" db="EMBL/GenBank/DDBJ databases">
        <authorList>
            <person name="Magalhaes I.L.F."/>
            <person name="Oliveira U."/>
            <person name="Santos F.R."/>
            <person name="Vidigal T.H.D.A."/>
            <person name="Brescovit A.D."/>
            <person name="Santos A.J."/>
        </authorList>
    </citation>
    <scope>NUCLEOTIDE SEQUENCE</scope>
    <source>
        <tissue evidence="1">Shoot tissue taken approximately 20 cm above the soil surface</tissue>
    </source>
</reference>
<sequence>MFKHYIKYESTTTNSFSHYSGEKVKIWTVCCGMKSSSTEGSPSTSLPPSLRFLSRCASPSNQVYTANCTLSKMQESACMSKPYVYTPFYFSCYSFCVA</sequence>
<dbReference type="EMBL" id="GBRH01179967">
    <property type="protein sequence ID" value="JAE17929.1"/>
    <property type="molecule type" value="Transcribed_RNA"/>
</dbReference>
<proteinExistence type="predicted"/>
<protein>
    <submittedName>
        <fullName evidence="1">Uncharacterized protein</fullName>
    </submittedName>
</protein>
<organism evidence="1">
    <name type="scientific">Arundo donax</name>
    <name type="common">Giant reed</name>
    <name type="synonym">Donax arundinaceus</name>
    <dbReference type="NCBI Taxonomy" id="35708"/>
    <lineage>
        <taxon>Eukaryota</taxon>
        <taxon>Viridiplantae</taxon>
        <taxon>Streptophyta</taxon>
        <taxon>Embryophyta</taxon>
        <taxon>Tracheophyta</taxon>
        <taxon>Spermatophyta</taxon>
        <taxon>Magnoliopsida</taxon>
        <taxon>Liliopsida</taxon>
        <taxon>Poales</taxon>
        <taxon>Poaceae</taxon>
        <taxon>PACMAD clade</taxon>
        <taxon>Arundinoideae</taxon>
        <taxon>Arundineae</taxon>
        <taxon>Arundo</taxon>
    </lineage>
</organism>
<accession>A0A0A9G373</accession>
<dbReference type="AlphaFoldDB" id="A0A0A9G373"/>